<keyword evidence="3" id="KW-1133">Transmembrane helix</keyword>
<feature type="transmembrane region" description="Helical" evidence="3">
    <location>
        <begin position="93"/>
        <end position="109"/>
    </location>
</feature>
<feature type="domain" description="Prepilin type IV endopeptidase peptidase" evidence="4">
    <location>
        <begin position="75"/>
        <end position="182"/>
    </location>
</feature>
<gene>
    <name evidence="5" type="ORF">PH362_01460</name>
</gene>
<organism evidence="5 6">
    <name type="scientific">Photorhabdus bodei</name>
    <dbReference type="NCBI Taxonomy" id="2029681"/>
    <lineage>
        <taxon>Bacteria</taxon>
        <taxon>Pseudomonadati</taxon>
        <taxon>Pseudomonadota</taxon>
        <taxon>Gammaproteobacteria</taxon>
        <taxon>Enterobacterales</taxon>
        <taxon>Morganellaceae</taxon>
        <taxon>Photorhabdus</taxon>
    </lineage>
</organism>
<dbReference type="AlphaFoldDB" id="A0AAW6BCI0"/>
<dbReference type="Gene3D" id="1.20.120.1220">
    <property type="match status" value="1"/>
</dbReference>
<evidence type="ECO:0000313" key="6">
    <source>
        <dbReference type="Proteomes" id="UP001212996"/>
    </source>
</evidence>
<dbReference type="Proteomes" id="UP001212996">
    <property type="component" value="Unassembled WGS sequence"/>
</dbReference>
<dbReference type="Pfam" id="PF01478">
    <property type="entry name" value="Peptidase_A24"/>
    <property type="match status" value="1"/>
</dbReference>
<dbReference type="InterPro" id="IPR000045">
    <property type="entry name" value="Prepilin_IV_endopep_pep"/>
</dbReference>
<evidence type="ECO:0000259" key="4">
    <source>
        <dbReference type="Pfam" id="PF01478"/>
    </source>
</evidence>
<evidence type="ECO:0000313" key="5">
    <source>
        <dbReference type="EMBL" id="MDB6370663.1"/>
    </source>
</evidence>
<dbReference type="GO" id="GO:0005886">
    <property type="term" value="C:plasma membrane"/>
    <property type="evidence" value="ECO:0007669"/>
    <property type="project" value="TreeGrafter"/>
</dbReference>
<feature type="transmembrane region" description="Helical" evidence="3">
    <location>
        <begin position="7"/>
        <end position="30"/>
    </location>
</feature>
<evidence type="ECO:0000256" key="3">
    <source>
        <dbReference type="SAM" id="Phobius"/>
    </source>
</evidence>
<feature type="transmembrane region" description="Helical" evidence="3">
    <location>
        <begin position="42"/>
        <end position="61"/>
    </location>
</feature>
<dbReference type="InterPro" id="IPR050882">
    <property type="entry name" value="Prepilin_peptidase/N-MTase"/>
</dbReference>
<proteinExistence type="inferred from homology"/>
<sequence>MDFNIKVIVLAVFIGIVSGMILNKAISVFIKITYGYEKIAFGYFQIELVTLFITAFFVIYFSLSFHSYIVLMFVLIFTWMLIILSFIDVKIRLLPDIINYPLLWLGLLLNLNQTFVSIEQAVTGAIAGYLVLWSLYWLFRIICHKEGLGYGDFKLMAAVSAWLGVGAIPLLMFLSSLFGIIGCVWQWRMRENYQDAMAFGPYIAISAIIMIYLNLLGMGGVSWMVPDS</sequence>
<feature type="transmembrane region" description="Helical" evidence="3">
    <location>
        <begin position="159"/>
        <end position="187"/>
    </location>
</feature>
<dbReference type="PANTHER" id="PTHR30487">
    <property type="entry name" value="TYPE 4 PREPILIN-LIKE PROTEINS LEADER PEPTIDE-PROCESSING ENZYME"/>
    <property type="match status" value="1"/>
</dbReference>
<dbReference type="InterPro" id="IPR014032">
    <property type="entry name" value="Peptidase_A24A_bac"/>
</dbReference>
<keyword evidence="3" id="KW-0812">Transmembrane</keyword>
<comment type="similarity">
    <text evidence="1 2">Belongs to the peptidase A24 family.</text>
</comment>
<comment type="caution">
    <text evidence="5">The sequence shown here is derived from an EMBL/GenBank/DDBJ whole genome shotgun (WGS) entry which is preliminary data.</text>
</comment>
<dbReference type="GO" id="GO:0004190">
    <property type="term" value="F:aspartic-type endopeptidase activity"/>
    <property type="evidence" value="ECO:0007669"/>
    <property type="project" value="InterPro"/>
</dbReference>
<dbReference type="EMBL" id="JAQMFO010000001">
    <property type="protein sequence ID" value="MDB6370663.1"/>
    <property type="molecule type" value="Genomic_DNA"/>
</dbReference>
<feature type="transmembrane region" description="Helical" evidence="3">
    <location>
        <begin position="199"/>
        <end position="225"/>
    </location>
</feature>
<keyword evidence="3" id="KW-0472">Membrane</keyword>
<evidence type="ECO:0000256" key="2">
    <source>
        <dbReference type="RuleBase" id="RU003793"/>
    </source>
</evidence>
<dbReference type="PANTHER" id="PTHR30487:SF0">
    <property type="entry name" value="PREPILIN LEADER PEPTIDASE_N-METHYLTRANSFERASE-RELATED"/>
    <property type="match status" value="1"/>
</dbReference>
<dbReference type="PRINTS" id="PR00864">
    <property type="entry name" value="PREPILNPTASE"/>
</dbReference>
<feature type="transmembrane region" description="Helical" evidence="3">
    <location>
        <begin position="68"/>
        <end position="87"/>
    </location>
</feature>
<dbReference type="GO" id="GO:0006465">
    <property type="term" value="P:signal peptide processing"/>
    <property type="evidence" value="ECO:0007669"/>
    <property type="project" value="TreeGrafter"/>
</dbReference>
<evidence type="ECO:0000256" key="1">
    <source>
        <dbReference type="ARBA" id="ARBA00005801"/>
    </source>
</evidence>
<accession>A0AAW6BCI0</accession>
<dbReference type="RefSeq" id="WP_228902280.1">
    <property type="nucleotide sequence ID" value="NZ_CAWQNU010000007.1"/>
</dbReference>
<protein>
    <submittedName>
        <fullName evidence="5">A24 family peptidase</fullName>
    </submittedName>
</protein>
<name>A0AAW6BCI0_9GAMM</name>
<feature type="transmembrane region" description="Helical" evidence="3">
    <location>
        <begin position="121"/>
        <end position="139"/>
    </location>
</feature>
<reference evidence="5" key="1">
    <citation type="submission" date="2023-01" db="EMBL/GenBank/DDBJ databases">
        <title>Genome sequencing of Photorhabdus bodei 09-20.</title>
        <authorList>
            <person name="Kalindamar S."/>
            <person name="Kumru S."/>
        </authorList>
    </citation>
    <scope>NUCLEOTIDE SEQUENCE</scope>
    <source>
        <strain evidence="5">09-20</strain>
    </source>
</reference>